<sequence>MRSEKFNKNDSLGKIIFIYAVLVTMAFISLYPLLDIVKIALRPASSLFSTDLSLIPRNATFKNFHTALWVRPYFTWLKNSLIVALSSTVLSIAIAVAAGYAFSRFRFRGRNLGLLAFLLTQIFPAPMMLLPTYILLKNFGLLNHYGGGIVPYIALTVPFSVWVLKGYFDTIPRSFEESAYLDGANFAQVLWGIMLPLSIPALGVVLLNTFMATWNEFVTANIVFTDTELHTLPVGIFNMTGSLGADWGIFSAACLVTALPVIVLYIAMSKFFISGLTLGGVRE</sequence>
<evidence type="ECO:0000256" key="7">
    <source>
        <dbReference type="ARBA" id="ARBA00022989"/>
    </source>
</evidence>
<comment type="similarity">
    <text evidence="2">Belongs to the binding-protein-dependent transport system permease family. MalFG subfamily.</text>
</comment>
<gene>
    <name evidence="11" type="ORF">EDC14_102814</name>
</gene>
<feature type="transmembrane region" description="Helical" evidence="9">
    <location>
        <begin position="81"/>
        <end position="102"/>
    </location>
</feature>
<feature type="domain" description="ABC transmembrane type-1" evidence="10">
    <location>
        <begin position="77"/>
        <end position="268"/>
    </location>
</feature>
<evidence type="ECO:0000313" key="12">
    <source>
        <dbReference type="Proteomes" id="UP000295008"/>
    </source>
</evidence>
<dbReference type="CDD" id="cd06261">
    <property type="entry name" value="TM_PBP2"/>
    <property type="match status" value="1"/>
</dbReference>
<dbReference type="OrthoDB" id="9794684at2"/>
<protein>
    <submittedName>
        <fullName evidence="11">Carbohydrate ABC transporter membrane protein 2 (CUT1 family)</fullName>
    </submittedName>
</protein>
<dbReference type="Pfam" id="PF00528">
    <property type="entry name" value="BPD_transp_1"/>
    <property type="match status" value="1"/>
</dbReference>
<keyword evidence="8 9" id="KW-0472">Membrane</keyword>
<evidence type="ECO:0000256" key="8">
    <source>
        <dbReference type="ARBA" id="ARBA00023136"/>
    </source>
</evidence>
<dbReference type="PANTHER" id="PTHR32243:SF50">
    <property type="entry name" value="MALTOSE_MALTODEXTRIN TRANSPORT SYSTEM PERMEASE PROTEIN MALG"/>
    <property type="match status" value="1"/>
</dbReference>
<keyword evidence="3 9" id="KW-0813">Transport</keyword>
<dbReference type="PANTHER" id="PTHR32243">
    <property type="entry name" value="MALTOSE TRANSPORT SYSTEM PERMEASE-RELATED"/>
    <property type="match status" value="1"/>
</dbReference>
<dbReference type="InterPro" id="IPR035906">
    <property type="entry name" value="MetI-like_sf"/>
</dbReference>
<evidence type="ECO:0000256" key="6">
    <source>
        <dbReference type="ARBA" id="ARBA00022692"/>
    </source>
</evidence>
<evidence type="ECO:0000256" key="9">
    <source>
        <dbReference type="RuleBase" id="RU363032"/>
    </source>
</evidence>
<evidence type="ECO:0000256" key="5">
    <source>
        <dbReference type="ARBA" id="ARBA00022597"/>
    </source>
</evidence>
<accession>A0A4R1R8X1</accession>
<evidence type="ECO:0000256" key="1">
    <source>
        <dbReference type="ARBA" id="ARBA00004651"/>
    </source>
</evidence>
<evidence type="ECO:0000256" key="2">
    <source>
        <dbReference type="ARBA" id="ARBA00009047"/>
    </source>
</evidence>
<reference evidence="11 12" key="1">
    <citation type="submission" date="2019-03" db="EMBL/GenBank/DDBJ databases">
        <title>Genomic Encyclopedia of Type Strains, Phase IV (KMG-IV): sequencing the most valuable type-strain genomes for metagenomic binning, comparative biology and taxonomic classification.</title>
        <authorList>
            <person name="Goeker M."/>
        </authorList>
    </citation>
    <scope>NUCLEOTIDE SEQUENCE [LARGE SCALE GENOMIC DNA]</scope>
    <source>
        <strain evidence="11 12">LX-B</strain>
    </source>
</reference>
<dbReference type="PROSITE" id="PS50928">
    <property type="entry name" value="ABC_TM1"/>
    <property type="match status" value="1"/>
</dbReference>
<dbReference type="Proteomes" id="UP000295008">
    <property type="component" value="Unassembled WGS sequence"/>
</dbReference>
<feature type="transmembrane region" description="Helical" evidence="9">
    <location>
        <begin position="247"/>
        <end position="267"/>
    </location>
</feature>
<evidence type="ECO:0000256" key="3">
    <source>
        <dbReference type="ARBA" id="ARBA00022448"/>
    </source>
</evidence>
<dbReference type="SUPFAM" id="SSF161098">
    <property type="entry name" value="MetI-like"/>
    <property type="match status" value="1"/>
</dbReference>
<feature type="transmembrane region" description="Helical" evidence="9">
    <location>
        <begin position="148"/>
        <end position="168"/>
    </location>
</feature>
<comment type="subcellular location">
    <subcellularLocation>
        <location evidence="1 9">Cell membrane</location>
        <topology evidence="1 9">Multi-pass membrane protein</topology>
    </subcellularLocation>
</comment>
<keyword evidence="5" id="KW-0762">Sugar transport</keyword>
<feature type="transmembrane region" description="Helical" evidence="9">
    <location>
        <begin position="12"/>
        <end position="34"/>
    </location>
</feature>
<name>A0A4R1R8X1_HYDET</name>
<dbReference type="GO" id="GO:0005886">
    <property type="term" value="C:plasma membrane"/>
    <property type="evidence" value="ECO:0007669"/>
    <property type="project" value="UniProtKB-SubCell"/>
</dbReference>
<dbReference type="Gene3D" id="1.10.3720.10">
    <property type="entry name" value="MetI-like"/>
    <property type="match status" value="1"/>
</dbReference>
<comment type="caution">
    <text evidence="11">The sequence shown here is derived from an EMBL/GenBank/DDBJ whole genome shotgun (WGS) entry which is preliminary data.</text>
</comment>
<dbReference type="AlphaFoldDB" id="A0A4R1R8X1"/>
<dbReference type="RefSeq" id="WP_132015907.1">
    <property type="nucleotide sequence ID" value="NZ_SLUN01000028.1"/>
</dbReference>
<organism evidence="11 12">
    <name type="scientific">Hydrogenispora ethanolica</name>
    <dbReference type="NCBI Taxonomy" id="1082276"/>
    <lineage>
        <taxon>Bacteria</taxon>
        <taxon>Bacillati</taxon>
        <taxon>Bacillota</taxon>
        <taxon>Hydrogenispora</taxon>
    </lineage>
</organism>
<evidence type="ECO:0000259" key="10">
    <source>
        <dbReference type="PROSITE" id="PS50928"/>
    </source>
</evidence>
<evidence type="ECO:0000256" key="4">
    <source>
        <dbReference type="ARBA" id="ARBA00022475"/>
    </source>
</evidence>
<keyword evidence="4" id="KW-1003">Cell membrane</keyword>
<keyword evidence="7 9" id="KW-1133">Transmembrane helix</keyword>
<keyword evidence="12" id="KW-1185">Reference proteome</keyword>
<evidence type="ECO:0000313" key="11">
    <source>
        <dbReference type="EMBL" id="TCL62058.1"/>
    </source>
</evidence>
<dbReference type="GO" id="GO:0055085">
    <property type="term" value="P:transmembrane transport"/>
    <property type="evidence" value="ECO:0007669"/>
    <property type="project" value="InterPro"/>
</dbReference>
<proteinExistence type="inferred from homology"/>
<feature type="transmembrane region" description="Helical" evidence="9">
    <location>
        <begin position="114"/>
        <end position="136"/>
    </location>
</feature>
<feature type="transmembrane region" description="Helical" evidence="9">
    <location>
        <begin position="189"/>
        <end position="211"/>
    </location>
</feature>
<dbReference type="EMBL" id="SLUN01000028">
    <property type="protein sequence ID" value="TCL62058.1"/>
    <property type="molecule type" value="Genomic_DNA"/>
</dbReference>
<dbReference type="InterPro" id="IPR000515">
    <property type="entry name" value="MetI-like"/>
</dbReference>
<dbReference type="InterPro" id="IPR050901">
    <property type="entry name" value="BP-dep_ABC_trans_perm"/>
</dbReference>
<keyword evidence="6 9" id="KW-0812">Transmembrane</keyword>